<dbReference type="RefSeq" id="WP_345928216.1">
    <property type="nucleotide sequence ID" value="NZ_JBDIVF010000005.1"/>
</dbReference>
<dbReference type="EMBL" id="JBEWLZ010000014">
    <property type="protein sequence ID" value="MET1491668.1"/>
    <property type="molecule type" value="Genomic_DNA"/>
</dbReference>
<sequence length="295" mass="33356">MLRWLPAPLKAVFSGLCIAINTLLICIFFIPFSLLKLCIPLKPVRTFADLCLNALADTWIRGNNFWMLAIEARRWQVSGVEGLNPRGWYLVSSNHQSWADIVILQKVFQGKIPFLKFFLKKELIYVPVIGLAWWALDFPFMRRGGRNLASAAADMATARKSCEKFRNIPTSVINFLEGTRFTPAKHAQQKSPYQNLLKPKSGGASIALGTMGELYECMLDVTIVYPDGVPNFINVMCGRMGRVVVECRKLQIPSEFIGEAASSEPHYRAHIQTWLNGVWQEKDQRIGELLAEHRG</sequence>
<dbReference type="GO" id="GO:0016746">
    <property type="term" value="F:acyltransferase activity"/>
    <property type="evidence" value="ECO:0007669"/>
    <property type="project" value="UniProtKB-KW"/>
</dbReference>
<dbReference type="PANTHER" id="PTHR10983">
    <property type="entry name" value="1-ACYLGLYCEROL-3-PHOSPHATE ACYLTRANSFERASE-RELATED"/>
    <property type="match status" value="1"/>
</dbReference>
<accession>A0ABV2CUT5</accession>
<dbReference type="NCBIfam" id="NF010621">
    <property type="entry name" value="PRK14014.1"/>
    <property type="match status" value="1"/>
</dbReference>
<keyword evidence="4" id="KW-1185">Reference proteome</keyword>
<name>A0ABV2CUT5_9RHOO</name>
<dbReference type="Proteomes" id="UP001548590">
    <property type="component" value="Unassembled WGS sequence"/>
</dbReference>
<keyword evidence="1" id="KW-1133">Transmembrane helix</keyword>
<comment type="caution">
    <text evidence="3">The sequence shown here is derived from an EMBL/GenBank/DDBJ whole genome shotgun (WGS) entry which is preliminary data.</text>
</comment>
<feature type="transmembrane region" description="Helical" evidence="1">
    <location>
        <begin position="12"/>
        <end position="35"/>
    </location>
</feature>
<evidence type="ECO:0000259" key="2">
    <source>
        <dbReference type="SMART" id="SM00563"/>
    </source>
</evidence>
<reference evidence="3 4" key="1">
    <citation type="submission" date="2024-07" db="EMBL/GenBank/DDBJ databases">
        <title>Uliginosibacterium paludis KCTC:42655.</title>
        <authorList>
            <person name="Kim M.K."/>
        </authorList>
    </citation>
    <scope>NUCLEOTIDE SEQUENCE [LARGE SCALE GENOMIC DNA]</scope>
    <source>
        <strain evidence="3 4">KCTC 42655</strain>
    </source>
</reference>
<dbReference type="PANTHER" id="PTHR10983:SF16">
    <property type="entry name" value="LYSOCARDIOLIPIN ACYLTRANSFERASE 1"/>
    <property type="match status" value="1"/>
</dbReference>
<organism evidence="3 4">
    <name type="scientific">Uliginosibacterium paludis</name>
    <dbReference type="NCBI Taxonomy" id="1615952"/>
    <lineage>
        <taxon>Bacteria</taxon>
        <taxon>Pseudomonadati</taxon>
        <taxon>Pseudomonadota</taxon>
        <taxon>Betaproteobacteria</taxon>
        <taxon>Rhodocyclales</taxon>
        <taxon>Zoogloeaceae</taxon>
        <taxon>Uliginosibacterium</taxon>
    </lineage>
</organism>
<keyword evidence="3" id="KW-0012">Acyltransferase</keyword>
<keyword evidence="1" id="KW-0472">Membrane</keyword>
<dbReference type="Pfam" id="PF01553">
    <property type="entry name" value="Acyltransferase"/>
    <property type="match status" value="1"/>
</dbReference>
<keyword evidence="1" id="KW-0812">Transmembrane</keyword>
<proteinExistence type="predicted"/>
<dbReference type="EC" id="2.3.-.-" evidence="3"/>
<keyword evidence="3" id="KW-0808">Transferase</keyword>
<dbReference type="CDD" id="cd07990">
    <property type="entry name" value="LPLAT_LCLAT1-like"/>
    <property type="match status" value="1"/>
</dbReference>
<dbReference type="SMART" id="SM00563">
    <property type="entry name" value="PlsC"/>
    <property type="match status" value="1"/>
</dbReference>
<feature type="domain" description="Phospholipid/glycerol acyltransferase" evidence="2">
    <location>
        <begin position="89"/>
        <end position="226"/>
    </location>
</feature>
<evidence type="ECO:0000313" key="3">
    <source>
        <dbReference type="EMBL" id="MET1491668.1"/>
    </source>
</evidence>
<dbReference type="InterPro" id="IPR002123">
    <property type="entry name" value="Plipid/glycerol_acylTrfase"/>
</dbReference>
<evidence type="ECO:0000313" key="4">
    <source>
        <dbReference type="Proteomes" id="UP001548590"/>
    </source>
</evidence>
<protein>
    <submittedName>
        <fullName evidence="3">Acyltransferase</fullName>
        <ecNumber evidence="3">2.3.-.-</ecNumber>
    </submittedName>
</protein>
<dbReference type="SUPFAM" id="SSF69593">
    <property type="entry name" value="Glycerol-3-phosphate (1)-acyltransferase"/>
    <property type="match status" value="1"/>
</dbReference>
<evidence type="ECO:0000256" key="1">
    <source>
        <dbReference type="SAM" id="Phobius"/>
    </source>
</evidence>
<gene>
    <name evidence="3" type="ORF">ABVT11_17650</name>
</gene>